<organism evidence="1 2">
    <name type="scientific">Rhodocollybia butyracea</name>
    <dbReference type="NCBI Taxonomy" id="206335"/>
    <lineage>
        <taxon>Eukaryota</taxon>
        <taxon>Fungi</taxon>
        <taxon>Dikarya</taxon>
        <taxon>Basidiomycota</taxon>
        <taxon>Agaricomycotina</taxon>
        <taxon>Agaricomycetes</taxon>
        <taxon>Agaricomycetidae</taxon>
        <taxon>Agaricales</taxon>
        <taxon>Marasmiineae</taxon>
        <taxon>Omphalotaceae</taxon>
        <taxon>Rhodocollybia</taxon>
    </lineage>
</organism>
<dbReference type="EMBL" id="JADNRY010000022">
    <property type="protein sequence ID" value="KAF9072831.1"/>
    <property type="molecule type" value="Genomic_DNA"/>
</dbReference>
<accession>A0A9P5PUU0</accession>
<name>A0A9P5PUU0_9AGAR</name>
<reference evidence="1" key="1">
    <citation type="submission" date="2020-11" db="EMBL/GenBank/DDBJ databases">
        <authorList>
            <consortium name="DOE Joint Genome Institute"/>
            <person name="Ahrendt S."/>
            <person name="Riley R."/>
            <person name="Andreopoulos W."/>
            <person name="Labutti K."/>
            <person name="Pangilinan J."/>
            <person name="Ruiz-Duenas F.J."/>
            <person name="Barrasa J.M."/>
            <person name="Sanchez-Garcia M."/>
            <person name="Camarero S."/>
            <person name="Miyauchi S."/>
            <person name="Serrano A."/>
            <person name="Linde D."/>
            <person name="Babiker R."/>
            <person name="Drula E."/>
            <person name="Ayuso-Fernandez I."/>
            <person name="Pacheco R."/>
            <person name="Padilla G."/>
            <person name="Ferreira P."/>
            <person name="Barriuso J."/>
            <person name="Kellner H."/>
            <person name="Castanera R."/>
            <person name="Alfaro M."/>
            <person name="Ramirez L."/>
            <person name="Pisabarro A.G."/>
            <person name="Kuo A."/>
            <person name="Tritt A."/>
            <person name="Lipzen A."/>
            <person name="He G."/>
            <person name="Yan M."/>
            <person name="Ng V."/>
            <person name="Cullen D."/>
            <person name="Martin F."/>
            <person name="Rosso M.-N."/>
            <person name="Henrissat B."/>
            <person name="Hibbett D."/>
            <person name="Martinez A.T."/>
            <person name="Grigoriev I.V."/>
        </authorList>
    </citation>
    <scope>NUCLEOTIDE SEQUENCE</scope>
    <source>
        <strain evidence="1">AH 40177</strain>
    </source>
</reference>
<proteinExistence type="predicted"/>
<dbReference type="AlphaFoldDB" id="A0A9P5PUU0"/>
<dbReference type="Proteomes" id="UP000772434">
    <property type="component" value="Unassembled WGS sequence"/>
</dbReference>
<gene>
    <name evidence="1" type="ORF">BDP27DRAFT_1320092</name>
</gene>
<sequence>MVAPDVFTGELEERQPMEFLQALERHCMEVGCEDYYGSRAYNWYTNTLTDEQREDSWEEFSKLFNAKFPSLQVYRDELLASRRMQKLQIRVHTWTSCGRRCQTYWQQRVGNEYDNWSQFTAAIEDIQWSTLEAAIDYQEEMWRMIITQMGTHDGKTRSEKERGVQLKVD</sequence>
<dbReference type="OrthoDB" id="3055569at2759"/>
<keyword evidence="2" id="KW-1185">Reference proteome</keyword>
<evidence type="ECO:0000313" key="1">
    <source>
        <dbReference type="EMBL" id="KAF9072831.1"/>
    </source>
</evidence>
<comment type="caution">
    <text evidence="1">The sequence shown here is derived from an EMBL/GenBank/DDBJ whole genome shotgun (WGS) entry which is preliminary data.</text>
</comment>
<evidence type="ECO:0000313" key="2">
    <source>
        <dbReference type="Proteomes" id="UP000772434"/>
    </source>
</evidence>
<evidence type="ECO:0008006" key="3">
    <source>
        <dbReference type="Google" id="ProtNLM"/>
    </source>
</evidence>
<protein>
    <recommendedName>
        <fullName evidence="3">Retrotransposon gag domain-containing protein</fullName>
    </recommendedName>
</protein>